<dbReference type="Pfam" id="PF00501">
    <property type="entry name" value="AMP-binding"/>
    <property type="match status" value="1"/>
</dbReference>
<name>A0ABW8ICU5_9GAMM</name>
<gene>
    <name evidence="4" type="ORF">ISP18_00050</name>
</gene>
<comment type="caution">
    <text evidence="4">The sequence shown here is derived from an EMBL/GenBank/DDBJ whole genome shotgun (WGS) entry which is preliminary data.</text>
</comment>
<accession>A0ABW8ICU5</accession>
<dbReference type="InterPro" id="IPR001242">
    <property type="entry name" value="Condensation_dom"/>
</dbReference>
<feature type="domain" description="Carrier" evidence="3">
    <location>
        <begin position="1089"/>
        <end position="1164"/>
    </location>
</feature>
<organism evidence="4 5">
    <name type="scientific">Dyella humi</name>
    <dbReference type="NCBI Taxonomy" id="1770547"/>
    <lineage>
        <taxon>Bacteria</taxon>
        <taxon>Pseudomonadati</taxon>
        <taxon>Pseudomonadota</taxon>
        <taxon>Gammaproteobacteria</taxon>
        <taxon>Lysobacterales</taxon>
        <taxon>Rhodanobacteraceae</taxon>
        <taxon>Dyella</taxon>
    </lineage>
</organism>
<dbReference type="InterPro" id="IPR020806">
    <property type="entry name" value="PKS_PP-bd"/>
</dbReference>
<dbReference type="CDD" id="cd19544">
    <property type="entry name" value="E-C_NRPS"/>
    <property type="match status" value="1"/>
</dbReference>
<dbReference type="Pfam" id="PF18563">
    <property type="entry name" value="TubC_N"/>
    <property type="match status" value="1"/>
</dbReference>
<protein>
    <submittedName>
        <fullName evidence="4">Amino acid adenylation domain-containing protein</fullName>
    </submittedName>
</protein>
<dbReference type="Pfam" id="PF00550">
    <property type="entry name" value="PP-binding"/>
    <property type="match status" value="1"/>
</dbReference>
<evidence type="ECO:0000256" key="2">
    <source>
        <dbReference type="ARBA" id="ARBA00022553"/>
    </source>
</evidence>
<dbReference type="InterPro" id="IPR020845">
    <property type="entry name" value="AMP-binding_CS"/>
</dbReference>
<keyword evidence="1" id="KW-0596">Phosphopantetheine</keyword>
<dbReference type="PROSITE" id="PS00455">
    <property type="entry name" value="AMP_BINDING"/>
    <property type="match status" value="1"/>
</dbReference>
<proteinExistence type="predicted"/>
<dbReference type="PANTHER" id="PTHR45527">
    <property type="entry name" value="NONRIBOSOMAL PEPTIDE SYNTHETASE"/>
    <property type="match status" value="1"/>
</dbReference>
<evidence type="ECO:0000313" key="4">
    <source>
        <dbReference type="EMBL" id="MFK2852987.1"/>
    </source>
</evidence>
<evidence type="ECO:0000256" key="1">
    <source>
        <dbReference type="ARBA" id="ARBA00022450"/>
    </source>
</evidence>
<dbReference type="InterPro" id="IPR010071">
    <property type="entry name" value="AA_adenyl_dom"/>
</dbReference>
<evidence type="ECO:0000313" key="5">
    <source>
        <dbReference type="Proteomes" id="UP001620409"/>
    </source>
</evidence>
<dbReference type="Proteomes" id="UP001620409">
    <property type="component" value="Unassembled WGS sequence"/>
</dbReference>
<keyword evidence="5" id="KW-1185">Reference proteome</keyword>
<dbReference type="Gene3D" id="3.30.559.10">
    <property type="entry name" value="Chloramphenicol acetyltransferase-like domain"/>
    <property type="match status" value="1"/>
</dbReference>
<dbReference type="InterPro" id="IPR009081">
    <property type="entry name" value="PP-bd_ACP"/>
</dbReference>
<dbReference type="InterPro" id="IPR000873">
    <property type="entry name" value="AMP-dep_synth/lig_dom"/>
</dbReference>
<dbReference type="InterPro" id="IPR044894">
    <property type="entry name" value="TubC_N_sf"/>
</dbReference>
<dbReference type="InterPro" id="IPR045851">
    <property type="entry name" value="AMP-bd_C_sf"/>
</dbReference>
<dbReference type="CDD" id="cd17651">
    <property type="entry name" value="A_NRPS_VisG_like"/>
    <property type="match status" value="1"/>
</dbReference>
<dbReference type="Gene3D" id="3.30.559.30">
    <property type="entry name" value="Nonribosomal peptide synthetase, condensation domain"/>
    <property type="match status" value="1"/>
</dbReference>
<dbReference type="Gene3D" id="3.40.50.980">
    <property type="match status" value="2"/>
</dbReference>
<dbReference type="EMBL" id="JADIKI010000009">
    <property type="protein sequence ID" value="MFK2852987.1"/>
    <property type="molecule type" value="Genomic_DNA"/>
</dbReference>
<dbReference type="SMART" id="SM00823">
    <property type="entry name" value="PKS_PP"/>
    <property type="match status" value="1"/>
</dbReference>
<dbReference type="Pfam" id="PF00668">
    <property type="entry name" value="Condensation"/>
    <property type="match status" value="1"/>
</dbReference>
<sequence length="1202" mass="131802">MNVEALIKNLADNNIAIWCEQDRLLVSSPDGVLTESLRASLREHKDELLKRLRSGHLLSNNQDENSQINVPPNAIGPATTSITPDMLPLITLTHADISRIVAQVPGGVANIQDIYALSPLQEGILFHHLLTSDSDPYLVVSQIAFADRDVLDRFLGAAQQVVDRHDILRTALVWQGLSEPAQVVWRNAPLSVTEVVLDAESGLASEQLAQRFNSRHTRIDLTQAPLLRFFIAQEPGSSRWVMVYMQHHVIGDNTTMQTLQNEVTAILTGQSHTLAPSRPFRNRVAQVRLGANAAVHEAFFRQMLGDIDEPTLPFGLNDVHLDGQGISECHRPLPQTLSDRLRHHARRLGVSLASLCHVAFGQVLARCSNRETVVFGTVLFGRLQGGEGLERAIGPFINTLPLRLDLDNTAVEQSVRQTHQRLAELLQHEHASLMLAQRCSNVVAPTPLFSALLNYRHNRATDASVSNHGAARHLFQGIEFFGGQAHNNYPFDLNIDDDGQTLALTFRVVNSLSSERMCDLMQCALEHLAEALEHAPTKPVRQIEVLPAAERELLLHAWNQTEAPYPADRCVQHLFEEQVAKTPDAIAVVRDDTQLTYTELNAQANRLAHRLISLGVRLDSRVAICADRHPHMVAGVLAILKAGGAYVPLDPSYPSQRLAEVLHESQPLLILTDTNGRRALGDDAASGLLNLSLDDGVCSDVASDAGADPDIHALTPSHLAYVVYTSGSTGRPKGVAMSHQPLVNLIHWQNHAVTHPSGQLRTLQFAALGFDVAFQEIAATLCAGGCLVLVDEAIRQDPFELIRYAQSQHVERLFLPVVALQSLAEAAMDTGAHFPALRHVSTSGAQLRITPAIQQLFKRLPHCRLHNQYGPAESHVVTEFTMPEAVDTWQALPSIGGPIPNTRIYLLDHHGQPVPSGAIGEIYIGGVGVASGYLNRPELTDERFLQDPFCAQPGGRMYRSGDLARHRPDGSLEVIGRADQQVKIRGFRVEPGEIEARLAEHPAVREAVVLAREDVPGDKRLVAYVTAQADAAIDALVLRGHLAQQLPDYMIPSAFVPLDVLPVTPNGKLDRKALPAPDGEALAHRAYEAPQGEIEQRLAEIWSELLGVERVGRHDDFFELGGHSLLVIQLFTRLRDNFGIDIPLAKIINAPTIASLALIVMNGQIELFSTDDIDRISGELSDLSAEDIRALLDSKDHDEISG</sequence>
<dbReference type="Gene3D" id="2.30.38.10">
    <property type="entry name" value="Luciferase, Domain 3"/>
    <property type="match status" value="1"/>
</dbReference>
<dbReference type="SUPFAM" id="SSF56801">
    <property type="entry name" value="Acetyl-CoA synthetase-like"/>
    <property type="match status" value="1"/>
</dbReference>
<dbReference type="Gene3D" id="1.10.10.1830">
    <property type="entry name" value="Non-ribosomal peptide synthase, adenylation domain"/>
    <property type="match status" value="1"/>
</dbReference>
<dbReference type="NCBIfam" id="TIGR01733">
    <property type="entry name" value="AA-adenyl-dom"/>
    <property type="match status" value="1"/>
</dbReference>
<dbReference type="SUPFAM" id="SSF47336">
    <property type="entry name" value="ACP-like"/>
    <property type="match status" value="1"/>
</dbReference>
<dbReference type="Gene3D" id="1.10.1200.10">
    <property type="entry name" value="ACP-like"/>
    <property type="match status" value="1"/>
</dbReference>
<dbReference type="SUPFAM" id="SSF52777">
    <property type="entry name" value="CoA-dependent acyltransferases"/>
    <property type="match status" value="2"/>
</dbReference>
<dbReference type="PANTHER" id="PTHR45527:SF1">
    <property type="entry name" value="FATTY ACID SYNTHASE"/>
    <property type="match status" value="1"/>
</dbReference>
<reference evidence="4 5" key="1">
    <citation type="submission" date="2020-10" db="EMBL/GenBank/DDBJ databases">
        <title>Phylogeny of dyella-like bacteria.</title>
        <authorList>
            <person name="Fu J."/>
        </authorList>
    </citation>
    <scope>NUCLEOTIDE SEQUENCE [LARGE SCALE GENOMIC DNA]</scope>
    <source>
        <strain evidence="4 5">DHG40</strain>
    </source>
</reference>
<dbReference type="InterPro" id="IPR036736">
    <property type="entry name" value="ACP-like_sf"/>
</dbReference>
<dbReference type="Gene3D" id="3.30.300.30">
    <property type="match status" value="1"/>
</dbReference>
<evidence type="ECO:0000259" key="3">
    <source>
        <dbReference type="PROSITE" id="PS50075"/>
    </source>
</evidence>
<dbReference type="InterPro" id="IPR023213">
    <property type="entry name" value="CAT-like_dom_sf"/>
</dbReference>
<dbReference type="PROSITE" id="PS50075">
    <property type="entry name" value="CARRIER"/>
    <property type="match status" value="1"/>
</dbReference>
<dbReference type="Pfam" id="PF13193">
    <property type="entry name" value="AMP-binding_C"/>
    <property type="match status" value="1"/>
</dbReference>
<dbReference type="InterPro" id="IPR041464">
    <property type="entry name" value="TubC_N"/>
</dbReference>
<keyword evidence="2" id="KW-0597">Phosphoprotein</keyword>
<dbReference type="InterPro" id="IPR025110">
    <property type="entry name" value="AMP-bd_C"/>
</dbReference>